<sequence length="151" mass="16569">MTNRLFMALLWPLVSLAAANDVPAPVTAAVQFNQWYIAQIARGKAPLTDYAGLSRYVTAGTLQKRKAQAALDPNDYDVPDVDMFIKAQGVGDDWQQITAVASDADAACNNVYIAFGKKQDHIVIDCMVEEGNVWKVQSVANVEFSRNLPHL</sequence>
<organism evidence="2 3">
    <name type="scientific">Cronobacter dublinensis</name>
    <dbReference type="NCBI Taxonomy" id="413497"/>
    <lineage>
        <taxon>Bacteria</taxon>
        <taxon>Pseudomonadati</taxon>
        <taxon>Pseudomonadota</taxon>
        <taxon>Gammaproteobacteria</taxon>
        <taxon>Enterobacterales</taxon>
        <taxon>Enterobacteriaceae</taxon>
        <taxon>Cronobacter</taxon>
    </lineage>
</organism>
<feature type="signal peptide" evidence="1">
    <location>
        <begin position="1"/>
        <end position="17"/>
    </location>
</feature>
<dbReference type="Gene3D" id="3.10.450.50">
    <property type="match status" value="1"/>
</dbReference>
<feature type="chain" id="PRO_5040228692" evidence="1">
    <location>
        <begin position="18"/>
        <end position="151"/>
    </location>
</feature>
<accession>A0A9Q4T3G8</accession>
<evidence type="ECO:0000313" key="2">
    <source>
        <dbReference type="EMBL" id="NCH87390.1"/>
    </source>
</evidence>
<proteinExistence type="predicted"/>
<comment type="caution">
    <text evidence="2">The sequence shown here is derived from an EMBL/GenBank/DDBJ whole genome shotgun (WGS) entry which is preliminary data.</text>
</comment>
<reference evidence="2" key="1">
    <citation type="submission" date="2018-11" db="EMBL/GenBank/DDBJ databases">
        <title>Genomics analysis of Putative Virulence Factors on Adhesion and Cytotoxicity for Cronobacter spp.</title>
        <authorList>
            <person name="Cui J."/>
        </authorList>
    </citation>
    <scope>NUCLEOTIDE SEQUENCE</scope>
    <source>
        <strain evidence="2">SD69</strain>
    </source>
</reference>
<dbReference type="RefSeq" id="WP_161590721.1">
    <property type="nucleotide sequence ID" value="NZ_RPBY01000003.1"/>
</dbReference>
<name>A0A9Q4T3G8_9ENTR</name>
<evidence type="ECO:0000313" key="3">
    <source>
        <dbReference type="Proteomes" id="UP000778262"/>
    </source>
</evidence>
<dbReference type="AlphaFoldDB" id="A0A9Q4T3G8"/>
<protein>
    <submittedName>
        <fullName evidence="2">DUF3828 domain-containing protein</fullName>
    </submittedName>
</protein>
<keyword evidence="1" id="KW-0732">Signal</keyword>
<dbReference type="Proteomes" id="UP000778262">
    <property type="component" value="Unassembled WGS sequence"/>
</dbReference>
<gene>
    <name evidence="2" type="ORF">EHJ13_08060</name>
</gene>
<dbReference type="EMBL" id="RPBY01000003">
    <property type="protein sequence ID" value="NCH87390.1"/>
    <property type="molecule type" value="Genomic_DNA"/>
</dbReference>
<evidence type="ECO:0000256" key="1">
    <source>
        <dbReference type="SAM" id="SignalP"/>
    </source>
</evidence>